<keyword evidence="4" id="KW-0503">Monooxygenase</keyword>
<feature type="non-terminal residue" evidence="6">
    <location>
        <position position="296"/>
    </location>
</feature>
<sequence length="296" mass="32244">MGQTATGDGPSGAALNSLIKDYVGRVEALGVTHLLIPQRWWGNAKEIEASSLDCLAMTSHIAAHSQRLQLVTAIHPGFFQPAAIAKWGATLSRLTEGRWSINVTSGWNLSEFSMYGVDALDHDLRYDRSKEFIDVVKGAWSNEKFSYKGKYYSVEDLVLEPRPFGGLEIFQGGQSPAAIEMACEYSDWMFLNGGSLEKICSIIARVRAVAAGGPMPKFAVYGIPLCRNTDEEAVQEIQSMLTATDAQLIAARKKRVSGAEGMWASEDELSLLDSNEGFVTGLIGSPETILAQIRAF</sequence>
<gene>
    <name evidence="6" type="ORF">METZ01_LOCUS335402</name>
</gene>
<organism evidence="6">
    <name type="scientific">marine metagenome</name>
    <dbReference type="NCBI Taxonomy" id="408172"/>
    <lineage>
        <taxon>unclassified sequences</taxon>
        <taxon>metagenomes</taxon>
        <taxon>ecological metagenomes</taxon>
    </lineage>
</organism>
<evidence type="ECO:0000259" key="5">
    <source>
        <dbReference type="Pfam" id="PF00296"/>
    </source>
</evidence>
<dbReference type="Gene3D" id="3.20.20.30">
    <property type="entry name" value="Luciferase-like domain"/>
    <property type="match status" value="1"/>
</dbReference>
<evidence type="ECO:0000256" key="1">
    <source>
        <dbReference type="ARBA" id="ARBA00022630"/>
    </source>
</evidence>
<dbReference type="PANTHER" id="PTHR42847:SF4">
    <property type="entry name" value="ALKANESULFONATE MONOOXYGENASE-RELATED"/>
    <property type="match status" value="1"/>
</dbReference>
<accession>A0A382QC63</accession>
<keyword evidence="3" id="KW-0560">Oxidoreductase</keyword>
<dbReference type="SUPFAM" id="SSF51679">
    <property type="entry name" value="Bacterial luciferase-like"/>
    <property type="match status" value="1"/>
</dbReference>
<dbReference type="InterPro" id="IPR050172">
    <property type="entry name" value="SsuD_RutA_monooxygenase"/>
</dbReference>
<name>A0A382QC63_9ZZZZ</name>
<dbReference type="EMBL" id="UINC01113136">
    <property type="protein sequence ID" value="SVC82548.1"/>
    <property type="molecule type" value="Genomic_DNA"/>
</dbReference>
<feature type="domain" description="Luciferase-like" evidence="5">
    <location>
        <begin position="19"/>
        <end position="295"/>
    </location>
</feature>
<protein>
    <recommendedName>
        <fullName evidence="5">Luciferase-like domain-containing protein</fullName>
    </recommendedName>
</protein>
<evidence type="ECO:0000256" key="2">
    <source>
        <dbReference type="ARBA" id="ARBA00022643"/>
    </source>
</evidence>
<keyword evidence="1" id="KW-0285">Flavoprotein</keyword>
<dbReference type="AlphaFoldDB" id="A0A382QC63"/>
<dbReference type="PANTHER" id="PTHR42847">
    <property type="entry name" value="ALKANESULFONATE MONOOXYGENASE"/>
    <property type="match status" value="1"/>
</dbReference>
<dbReference type="GO" id="GO:0046306">
    <property type="term" value="P:alkanesulfonate catabolic process"/>
    <property type="evidence" value="ECO:0007669"/>
    <property type="project" value="TreeGrafter"/>
</dbReference>
<dbReference type="GO" id="GO:0008726">
    <property type="term" value="F:alkanesulfonate monooxygenase activity"/>
    <property type="evidence" value="ECO:0007669"/>
    <property type="project" value="TreeGrafter"/>
</dbReference>
<evidence type="ECO:0000256" key="4">
    <source>
        <dbReference type="ARBA" id="ARBA00023033"/>
    </source>
</evidence>
<proteinExistence type="predicted"/>
<keyword evidence="2" id="KW-0288">FMN</keyword>
<evidence type="ECO:0000313" key="6">
    <source>
        <dbReference type="EMBL" id="SVC82548.1"/>
    </source>
</evidence>
<dbReference type="Pfam" id="PF00296">
    <property type="entry name" value="Bac_luciferase"/>
    <property type="match status" value="1"/>
</dbReference>
<dbReference type="InterPro" id="IPR036661">
    <property type="entry name" value="Luciferase-like_sf"/>
</dbReference>
<reference evidence="6" key="1">
    <citation type="submission" date="2018-05" db="EMBL/GenBank/DDBJ databases">
        <authorList>
            <person name="Lanie J.A."/>
            <person name="Ng W.-L."/>
            <person name="Kazmierczak K.M."/>
            <person name="Andrzejewski T.M."/>
            <person name="Davidsen T.M."/>
            <person name="Wayne K.J."/>
            <person name="Tettelin H."/>
            <person name="Glass J.I."/>
            <person name="Rusch D."/>
            <person name="Podicherti R."/>
            <person name="Tsui H.-C.T."/>
            <person name="Winkler M.E."/>
        </authorList>
    </citation>
    <scope>NUCLEOTIDE SEQUENCE</scope>
</reference>
<dbReference type="InterPro" id="IPR011251">
    <property type="entry name" value="Luciferase-like_dom"/>
</dbReference>
<evidence type="ECO:0000256" key="3">
    <source>
        <dbReference type="ARBA" id="ARBA00023002"/>
    </source>
</evidence>